<dbReference type="EMBL" id="CAJHJG010001651">
    <property type="protein sequence ID" value="CAD6913793.1"/>
    <property type="molecule type" value="Genomic_DNA"/>
</dbReference>
<dbReference type="InterPro" id="IPR013233">
    <property type="entry name" value="PIG-X/PBN1"/>
</dbReference>
<proteinExistence type="inferred from homology"/>
<accession>A0A177USM8</accession>
<comment type="subcellular location">
    <subcellularLocation>
        <location evidence="1 10">Endoplasmic reticulum membrane</location>
        <topology evidence="1 10">Single-pass membrane protein</topology>
    </subcellularLocation>
</comment>
<keyword evidence="4 10" id="KW-0337">GPI-anchor biosynthesis</keyword>
<evidence type="ECO:0000256" key="8">
    <source>
        <dbReference type="ARBA" id="ARBA00023136"/>
    </source>
</evidence>
<dbReference type="PANTHER" id="PTHR28650">
    <property type="entry name" value="PHOSPHATIDYLINOSITOL-GLYCAN BIOSYNTHESIS CLASS X PROTEIN"/>
    <property type="match status" value="1"/>
</dbReference>
<keyword evidence="5 10" id="KW-0812">Transmembrane</keyword>
<evidence type="ECO:0000256" key="11">
    <source>
        <dbReference type="SAM" id="MobiDB-lite"/>
    </source>
</evidence>
<evidence type="ECO:0000256" key="4">
    <source>
        <dbReference type="ARBA" id="ARBA00022502"/>
    </source>
</evidence>
<gene>
    <name evidence="13" type="ORF">A4X03_0g2403</name>
    <name evidence="12" type="ORF">JKIAZH3_G6278</name>
</gene>
<dbReference type="EMBL" id="LWDD02000231">
    <property type="protein sequence ID" value="KAE8262506.1"/>
    <property type="molecule type" value="Genomic_DNA"/>
</dbReference>
<comment type="caution">
    <text evidence="13">The sequence shown here is derived from an EMBL/GenBank/DDBJ whole genome shotgun (WGS) entry which is preliminary data.</text>
</comment>
<comment type="pathway">
    <text evidence="2 10">Glycolipid biosynthesis; glycosylphosphatidylinositol-anchor biosynthesis.</text>
</comment>
<comment type="similarity">
    <text evidence="3 10">Belongs to the PIGX family.</text>
</comment>
<dbReference type="Proteomes" id="UP000836402">
    <property type="component" value="Unassembled WGS sequence"/>
</dbReference>
<organism evidence="13 14">
    <name type="scientific">Tilletia caries</name>
    <name type="common">wheat bunt fungus</name>
    <dbReference type="NCBI Taxonomy" id="13290"/>
    <lineage>
        <taxon>Eukaryota</taxon>
        <taxon>Fungi</taxon>
        <taxon>Dikarya</taxon>
        <taxon>Basidiomycota</taxon>
        <taxon>Ustilaginomycotina</taxon>
        <taxon>Exobasidiomycetes</taxon>
        <taxon>Tilletiales</taxon>
        <taxon>Tilletiaceae</taxon>
        <taxon>Tilletia</taxon>
    </lineage>
</organism>
<reference evidence="13" key="1">
    <citation type="submission" date="2016-04" db="EMBL/GenBank/DDBJ databases">
        <authorList>
            <person name="Nguyen H.D."/>
            <person name="Kesanakurti P."/>
            <person name="Cullis J."/>
            <person name="Levesque C.A."/>
            <person name="Hambleton S."/>
        </authorList>
    </citation>
    <scope>NUCLEOTIDE SEQUENCE</scope>
    <source>
        <strain evidence="13">DAOMC 238032</strain>
    </source>
</reference>
<evidence type="ECO:0000313" key="13">
    <source>
        <dbReference type="EMBL" id="KAE8262506.1"/>
    </source>
</evidence>
<dbReference type="Proteomes" id="UP000077671">
    <property type="component" value="Unassembled WGS sequence"/>
</dbReference>
<evidence type="ECO:0000313" key="14">
    <source>
        <dbReference type="Proteomes" id="UP000077671"/>
    </source>
</evidence>
<name>A0A177USM8_9BASI</name>
<sequence length="366" mass="40452">MSMSMSASLSGMPSLHPSIQVSLPASHLSPPAHCRPFLLQRLPPALFLDPYAFRIQNTVLAPPAHIRNITHLGLTELERAVGWTDPTGATRRADRFVRRLQRQRKRADEVKALGQGQGERVNPTEEDNKETESFDLDASLRALNLEHTAVLLELHPQAIKEEDPALAEKVFKAIKGEDVALEETSPSSRKKTVVSIPVHARYLPPLAVGKGGLADSGRGLDLGALREQVLRPNGSGGLYDDVLIDRPDFFWACEGEMTQQEAFKQDWSFVQPAELLPQPLYAHVSLTPPFPSFNPHNIRFLRPNPTDESRSPLVLRLPRGDASLGPLLQAVTFGVVLLATLAVMVQASRAVSVVRRVERGRRLKEE</sequence>
<evidence type="ECO:0000256" key="3">
    <source>
        <dbReference type="ARBA" id="ARBA00010345"/>
    </source>
</evidence>
<dbReference type="GO" id="GO:0005789">
    <property type="term" value="C:endoplasmic reticulum membrane"/>
    <property type="evidence" value="ECO:0007669"/>
    <property type="project" value="UniProtKB-SubCell"/>
</dbReference>
<dbReference type="PANTHER" id="PTHR28650:SF1">
    <property type="entry name" value="PHOSPHATIDYLINOSITOL-GLYCAN BIOSYNTHESIS CLASS X PROTEIN"/>
    <property type="match status" value="1"/>
</dbReference>
<evidence type="ECO:0000256" key="6">
    <source>
        <dbReference type="ARBA" id="ARBA00022824"/>
    </source>
</evidence>
<reference evidence="12" key="3">
    <citation type="submission" date="2020-10" db="EMBL/GenBank/DDBJ databases">
        <authorList>
            <person name="Sedaghatjoo S."/>
        </authorList>
    </citation>
    <scope>NUCLEOTIDE SEQUENCE</scope>
    <source>
        <strain evidence="12">AZH3</strain>
    </source>
</reference>
<reference evidence="13" key="2">
    <citation type="journal article" date="2019" name="IMA Fungus">
        <title>Genome sequencing and comparison of five Tilletia species to identify candidate genes for the detection of regulated species infecting wheat.</title>
        <authorList>
            <person name="Nguyen H.D.T."/>
            <person name="Sultana T."/>
            <person name="Kesanakurti P."/>
            <person name="Hambleton S."/>
        </authorList>
    </citation>
    <scope>NUCLEOTIDE SEQUENCE</scope>
    <source>
        <strain evidence="13">DAOMC 238032</strain>
    </source>
</reference>
<protein>
    <recommendedName>
        <fullName evidence="10">Protein PBN1</fullName>
    </recommendedName>
</protein>
<dbReference type="AlphaFoldDB" id="A0A177USM8"/>
<evidence type="ECO:0000313" key="12">
    <source>
        <dbReference type="EMBL" id="CAD6913793.1"/>
    </source>
</evidence>
<keyword evidence="9" id="KW-0325">Glycoprotein</keyword>
<keyword evidence="8 10" id="KW-0472">Membrane</keyword>
<dbReference type="GO" id="GO:0006506">
    <property type="term" value="P:GPI anchor biosynthetic process"/>
    <property type="evidence" value="ECO:0007669"/>
    <property type="project" value="UniProtKB-UniPathway"/>
</dbReference>
<keyword evidence="7 10" id="KW-1133">Transmembrane helix</keyword>
<dbReference type="Pfam" id="PF08320">
    <property type="entry name" value="PIG-X"/>
    <property type="match status" value="2"/>
</dbReference>
<evidence type="ECO:0000256" key="10">
    <source>
        <dbReference type="RuleBase" id="RU366056"/>
    </source>
</evidence>
<evidence type="ECO:0000313" key="15">
    <source>
        <dbReference type="Proteomes" id="UP000836402"/>
    </source>
</evidence>
<feature type="region of interest" description="Disordered" evidence="11">
    <location>
        <begin position="107"/>
        <end position="131"/>
    </location>
</feature>
<keyword evidence="15" id="KW-1185">Reference proteome</keyword>
<dbReference type="InterPro" id="IPR040039">
    <property type="entry name" value="PIGX"/>
</dbReference>
<evidence type="ECO:0000256" key="2">
    <source>
        <dbReference type="ARBA" id="ARBA00004687"/>
    </source>
</evidence>
<evidence type="ECO:0000256" key="7">
    <source>
        <dbReference type="ARBA" id="ARBA00022989"/>
    </source>
</evidence>
<keyword evidence="6 10" id="KW-0256">Endoplasmic reticulum</keyword>
<dbReference type="UniPathway" id="UPA00196"/>
<evidence type="ECO:0000256" key="9">
    <source>
        <dbReference type="ARBA" id="ARBA00023180"/>
    </source>
</evidence>
<evidence type="ECO:0000256" key="1">
    <source>
        <dbReference type="ARBA" id="ARBA00004389"/>
    </source>
</evidence>
<feature type="transmembrane region" description="Helical" evidence="10">
    <location>
        <begin position="327"/>
        <end position="354"/>
    </location>
</feature>
<comment type="function">
    <text evidence="10">Required for proper folding and/or the stability of a subset of proteins in the endoplasmic reticulum. Component of glycosylphosphatidylinositol-mannosyltransferase 1 which transfers the first of the 4 mannoses in the GPI-anchor precursors during GPI-anchor biosynthesis. Probably acts by stabilizing the mannosyltransferase GPI14.</text>
</comment>
<evidence type="ECO:0000256" key="5">
    <source>
        <dbReference type="ARBA" id="ARBA00022692"/>
    </source>
</evidence>